<dbReference type="Pfam" id="PF15432">
    <property type="entry name" value="Sec-ASP3"/>
    <property type="match status" value="1"/>
</dbReference>
<organism evidence="1 2">
    <name type="scientific">Periweissella fabaria</name>
    <dbReference type="NCBI Taxonomy" id="546157"/>
    <lineage>
        <taxon>Bacteria</taxon>
        <taxon>Bacillati</taxon>
        <taxon>Bacillota</taxon>
        <taxon>Bacilli</taxon>
        <taxon>Lactobacillales</taxon>
        <taxon>Lactobacillaceae</taxon>
        <taxon>Periweissella</taxon>
    </lineage>
</organism>
<dbReference type="Proteomes" id="UP000789707">
    <property type="component" value="Unassembled WGS sequence"/>
</dbReference>
<dbReference type="EMBL" id="CAKKNS010000001">
    <property type="protein sequence ID" value="CAH0416295.1"/>
    <property type="molecule type" value="Genomic_DNA"/>
</dbReference>
<reference evidence="1 2" key="1">
    <citation type="submission" date="2021-11" db="EMBL/GenBank/DDBJ databases">
        <authorList>
            <person name="Depoorter E."/>
        </authorList>
    </citation>
    <scope>NUCLEOTIDE SEQUENCE [LARGE SCALE GENOMIC DNA]</scope>
    <source>
        <strain evidence="1 2">LMG 24289</strain>
    </source>
</reference>
<evidence type="ECO:0000313" key="2">
    <source>
        <dbReference type="Proteomes" id="UP000789707"/>
    </source>
</evidence>
<dbReference type="NCBIfam" id="TIGR03711">
    <property type="entry name" value="acc_sec_asp3"/>
    <property type="match status" value="1"/>
</dbReference>
<dbReference type="InterPro" id="IPR022259">
    <property type="entry name" value="Acessory_Sec_prot_Asp3"/>
</dbReference>
<keyword evidence="2" id="KW-1185">Reference proteome</keyword>
<evidence type="ECO:0000313" key="1">
    <source>
        <dbReference type="EMBL" id="CAH0416295.1"/>
    </source>
</evidence>
<sequence>MTITPVYKVNWEHAFGDSYNYGSEIKFLEHNVEFSNPLMPPNLAIMTWYSKRAFSSDRAFPTLPILRHGHEYAVKMDYAITPANGVYWMIRFYGADDQQIEHANFDDLDGTFIYPDAATHYEISIMNIGHEKLVFKNLLLMDETLASATKITVNNEFGFISVKPNLSTNKRLKVIFLQTNTATEVYQVNNGDETQLFWNLTLADFDNSEQLLMLQGIKAWWHTVLADDEQSFTLLEQLDFENQSSFATEGLQRLLRTQIDNVLKLEKPAGLQRELYQMAISLHKNSWISKQTKVGQTSH</sequence>
<evidence type="ECO:0008006" key="3">
    <source>
        <dbReference type="Google" id="ProtNLM"/>
    </source>
</evidence>
<protein>
    <recommendedName>
        <fullName evidence="3">Accessory Sec system protein Asp3</fullName>
    </recommendedName>
</protein>
<proteinExistence type="predicted"/>
<comment type="caution">
    <text evidence="1">The sequence shown here is derived from an EMBL/GenBank/DDBJ whole genome shotgun (WGS) entry which is preliminary data.</text>
</comment>
<accession>A0ABN8BKZ3</accession>
<gene>
    <name evidence="1" type="ORF">WFA24289_00594</name>
</gene>
<name>A0ABN8BKZ3_9LACO</name>